<protein>
    <recommendedName>
        <fullName evidence="8">Dynein light chain Tctex-type 1</fullName>
    </recommendedName>
</protein>
<name>A0A8C9L700_PAVCR</name>
<evidence type="ECO:0000256" key="7">
    <source>
        <dbReference type="ARBA" id="ARBA00023212"/>
    </source>
</evidence>
<evidence type="ECO:0000256" key="5">
    <source>
        <dbReference type="ARBA" id="ARBA00023017"/>
    </source>
</evidence>
<comment type="subcellular location">
    <subcellularLocation>
        <location evidence="1">Cytoplasm</location>
        <location evidence="1">Cytoskeleton</location>
    </subcellularLocation>
</comment>
<organism evidence="9 10">
    <name type="scientific">Pavo cristatus</name>
    <name type="common">Indian peafowl</name>
    <name type="synonym">Blue peafowl</name>
    <dbReference type="NCBI Taxonomy" id="9049"/>
    <lineage>
        <taxon>Eukaryota</taxon>
        <taxon>Metazoa</taxon>
        <taxon>Chordata</taxon>
        <taxon>Craniata</taxon>
        <taxon>Vertebrata</taxon>
        <taxon>Euteleostomi</taxon>
        <taxon>Archelosauria</taxon>
        <taxon>Archosauria</taxon>
        <taxon>Dinosauria</taxon>
        <taxon>Saurischia</taxon>
        <taxon>Theropoda</taxon>
        <taxon>Coelurosauria</taxon>
        <taxon>Aves</taxon>
        <taxon>Neognathae</taxon>
        <taxon>Galloanserae</taxon>
        <taxon>Galliformes</taxon>
        <taxon>Phasianidae</taxon>
        <taxon>Phasianinae</taxon>
        <taxon>Pavo</taxon>
    </lineage>
</organism>
<accession>A0A8C9L700</accession>
<evidence type="ECO:0000313" key="10">
    <source>
        <dbReference type="Proteomes" id="UP000694428"/>
    </source>
</evidence>
<dbReference type="Gene3D" id="3.30.1140.40">
    <property type="entry name" value="Tctex-1"/>
    <property type="match status" value="1"/>
</dbReference>
<dbReference type="Proteomes" id="UP000694428">
    <property type="component" value="Unplaced"/>
</dbReference>
<dbReference type="InterPro" id="IPR038586">
    <property type="entry name" value="Tctex-1-like_sf"/>
</dbReference>
<dbReference type="FunFam" id="3.30.1140.40:FF:000001">
    <property type="entry name" value="Dynein light chain Tctex-type 1"/>
    <property type="match status" value="1"/>
</dbReference>
<dbReference type="GO" id="GO:0005737">
    <property type="term" value="C:cytoplasm"/>
    <property type="evidence" value="ECO:0007669"/>
    <property type="project" value="TreeGrafter"/>
</dbReference>
<sequence length="129" mass="14303">MDDFQAGEETSFVVDEVSNIIKEAIESAIGGNAYQHSKVNQWTTSVVEQSLSQLTKLGKPFKYIVTCVIMQKNGAGLHTASSCFWDNSSDGKEQHCWMLQLATLTLILLKLSSIDFYSLFSFLSAVVLE</sequence>
<dbReference type="PANTHER" id="PTHR21255:SF19">
    <property type="entry name" value="DYNEIN LIGHT CHAIN TCTEX-TYPE 1"/>
    <property type="match status" value="1"/>
</dbReference>
<dbReference type="GO" id="GO:0005868">
    <property type="term" value="C:cytoplasmic dynein complex"/>
    <property type="evidence" value="ECO:0007669"/>
    <property type="project" value="TreeGrafter"/>
</dbReference>
<reference evidence="9" key="2">
    <citation type="submission" date="2025-09" db="UniProtKB">
        <authorList>
            <consortium name="Ensembl"/>
        </authorList>
    </citation>
    <scope>IDENTIFICATION</scope>
</reference>
<dbReference type="GO" id="GO:0007018">
    <property type="term" value="P:microtubule-based movement"/>
    <property type="evidence" value="ECO:0007669"/>
    <property type="project" value="TreeGrafter"/>
</dbReference>
<comment type="similarity">
    <text evidence="2">Belongs to the dynein light chain Tctex-type family.</text>
</comment>
<evidence type="ECO:0000256" key="6">
    <source>
        <dbReference type="ARBA" id="ARBA00023175"/>
    </source>
</evidence>
<keyword evidence="10" id="KW-1185">Reference proteome</keyword>
<dbReference type="InterPro" id="IPR005334">
    <property type="entry name" value="Tctex-1-like"/>
</dbReference>
<dbReference type="Ensembl" id="ENSPSTT00000006976.1">
    <property type="protein sequence ID" value="ENSPSTP00000006646.1"/>
    <property type="gene ID" value="ENSPSTG00000004706.1"/>
</dbReference>
<dbReference type="GO" id="GO:0005874">
    <property type="term" value="C:microtubule"/>
    <property type="evidence" value="ECO:0007669"/>
    <property type="project" value="UniProtKB-KW"/>
</dbReference>
<dbReference type="AlphaFoldDB" id="A0A8C9L700"/>
<keyword evidence="3" id="KW-0963">Cytoplasm</keyword>
<evidence type="ECO:0000256" key="2">
    <source>
        <dbReference type="ARBA" id="ARBA00005361"/>
    </source>
</evidence>
<dbReference type="GO" id="GO:0045505">
    <property type="term" value="F:dynein intermediate chain binding"/>
    <property type="evidence" value="ECO:0007669"/>
    <property type="project" value="TreeGrafter"/>
</dbReference>
<dbReference type="PANTHER" id="PTHR21255">
    <property type="entry name" value="T-COMPLEX-ASSOCIATED-TESTIS-EXPRESSED 1/ DYNEIN LIGHT CHAIN"/>
    <property type="match status" value="1"/>
</dbReference>
<reference evidence="9" key="1">
    <citation type="submission" date="2025-08" db="UniProtKB">
        <authorList>
            <consortium name="Ensembl"/>
        </authorList>
    </citation>
    <scope>IDENTIFICATION</scope>
</reference>
<proteinExistence type="inferred from homology"/>
<evidence type="ECO:0000256" key="1">
    <source>
        <dbReference type="ARBA" id="ARBA00004245"/>
    </source>
</evidence>
<dbReference type="Pfam" id="PF03645">
    <property type="entry name" value="Tctex-1"/>
    <property type="match status" value="1"/>
</dbReference>
<evidence type="ECO:0000256" key="8">
    <source>
        <dbReference type="ARBA" id="ARBA00072460"/>
    </source>
</evidence>
<evidence type="ECO:0000313" key="9">
    <source>
        <dbReference type="Ensembl" id="ENSPSTP00000006646.1"/>
    </source>
</evidence>
<keyword evidence="5" id="KW-0243">Dynein</keyword>
<keyword evidence="7" id="KW-0206">Cytoskeleton</keyword>
<keyword evidence="4" id="KW-0493">Microtubule</keyword>
<evidence type="ECO:0000256" key="3">
    <source>
        <dbReference type="ARBA" id="ARBA00022490"/>
    </source>
</evidence>
<keyword evidence="6" id="KW-0505">Motor protein</keyword>
<evidence type="ECO:0000256" key="4">
    <source>
        <dbReference type="ARBA" id="ARBA00022701"/>
    </source>
</evidence>